<dbReference type="AlphaFoldDB" id="A0A4R0MUJ8"/>
<evidence type="ECO:0000313" key="1">
    <source>
        <dbReference type="EMBL" id="TCC90493.1"/>
    </source>
</evidence>
<proteinExistence type="predicted"/>
<reference evidence="1 2" key="1">
    <citation type="submission" date="2019-02" db="EMBL/GenBank/DDBJ databases">
        <title>Pedobacter sp. RP-1-13 sp. nov., isolated from Arctic soil.</title>
        <authorList>
            <person name="Dahal R.H."/>
        </authorList>
    </citation>
    <scope>NUCLEOTIDE SEQUENCE [LARGE SCALE GENOMIC DNA]</scope>
    <source>
        <strain evidence="1 2">RP-1-13</strain>
    </source>
</reference>
<dbReference type="RefSeq" id="WP_131553892.1">
    <property type="nucleotide sequence ID" value="NZ_SJSK01000003.1"/>
</dbReference>
<dbReference type="InterPro" id="IPR026350">
    <property type="entry name" value="GxxExxY"/>
</dbReference>
<dbReference type="Proteomes" id="UP000292884">
    <property type="component" value="Unassembled WGS sequence"/>
</dbReference>
<evidence type="ECO:0000313" key="2">
    <source>
        <dbReference type="Proteomes" id="UP000292884"/>
    </source>
</evidence>
<accession>A0A4R0MUJ8</accession>
<comment type="caution">
    <text evidence="1">The sequence shown here is derived from an EMBL/GenBank/DDBJ whole genome shotgun (WGS) entry which is preliminary data.</text>
</comment>
<protein>
    <submittedName>
        <fullName evidence="1">GxxExxY protein</fullName>
    </submittedName>
</protein>
<sequence length="125" mass="14140">MIENEISYIIRGCIFKVHNSVGPGLLESAYELALCYELEKSGLTVECQLGLPFVYEGVKLDLGYRVDIMISNRVIIEVKSVENLKDIHFKQLLTYLKLSDKKLGILVNFNTSDISTSIKRVVNNL</sequence>
<dbReference type="Pfam" id="PF13366">
    <property type="entry name" value="PDDEXK_3"/>
    <property type="match status" value="1"/>
</dbReference>
<organism evidence="1 2">
    <name type="scientific">Pedobacter frigiditerrae</name>
    <dbReference type="NCBI Taxonomy" id="2530452"/>
    <lineage>
        <taxon>Bacteria</taxon>
        <taxon>Pseudomonadati</taxon>
        <taxon>Bacteroidota</taxon>
        <taxon>Sphingobacteriia</taxon>
        <taxon>Sphingobacteriales</taxon>
        <taxon>Sphingobacteriaceae</taxon>
        <taxon>Pedobacter</taxon>
    </lineage>
</organism>
<keyword evidence="2" id="KW-1185">Reference proteome</keyword>
<dbReference type="Gene3D" id="3.90.320.10">
    <property type="match status" value="1"/>
</dbReference>
<dbReference type="EMBL" id="SJSK01000003">
    <property type="protein sequence ID" value="TCC90493.1"/>
    <property type="molecule type" value="Genomic_DNA"/>
</dbReference>
<name>A0A4R0MUJ8_9SPHI</name>
<dbReference type="NCBIfam" id="TIGR04256">
    <property type="entry name" value="GxxExxY"/>
    <property type="match status" value="1"/>
</dbReference>
<dbReference type="OrthoDB" id="1119698at2"/>
<gene>
    <name evidence="1" type="ORF">EZ428_14565</name>
</gene>
<dbReference type="InterPro" id="IPR011604">
    <property type="entry name" value="PDDEXK-like_dom_sf"/>
</dbReference>